<dbReference type="AlphaFoldDB" id="A0A317XG29"/>
<feature type="region of interest" description="Disordered" evidence="1">
    <location>
        <begin position="109"/>
        <end position="188"/>
    </location>
</feature>
<feature type="region of interest" description="Disordered" evidence="1">
    <location>
        <begin position="49"/>
        <end position="81"/>
    </location>
</feature>
<feature type="compositionally biased region" description="Basic and acidic residues" evidence="1">
    <location>
        <begin position="49"/>
        <end position="61"/>
    </location>
</feature>
<name>A0A317XG29_9BASI</name>
<keyword evidence="3" id="KW-1185">Reference proteome</keyword>
<organism evidence="2 3">
    <name type="scientific">Testicularia cyperi</name>
    <dbReference type="NCBI Taxonomy" id="1882483"/>
    <lineage>
        <taxon>Eukaryota</taxon>
        <taxon>Fungi</taxon>
        <taxon>Dikarya</taxon>
        <taxon>Basidiomycota</taxon>
        <taxon>Ustilaginomycotina</taxon>
        <taxon>Ustilaginomycetes</taxon>
        <taxon>Ustilaginales</taxon>
        <taxon>Anthracoideaceae</taxon>
        <taxon>Testicularia</taxon>
    </lineage>
</organism>
<dbReference type="EMBL" id="KZ819263">
    <property type="protein sequence ID" value="PWY96827.1"/>
    <property type="molecule type" value="Genomic_DNA"/>
</dbReference>
<protein>
    <submittedName>
        <fullName evidence="2">Uncharacterized protein</fullName>
    </submittedName>
</protein>
<sequence length="188" mass="20345">MASRQKPPGILASECGSMSSFTSPCRWHSARSTSGIWLQAGRRLLYLDHSREPRREEECKSVGKGQGPAWKGSPPQCGGELRGGIPVEGAVRLMSSVAWQAGRELGVKACRSPPQSDAQKKEAFGLSGLDEGESERARASDESVMPWTTIQHRAGTSSCHRRQVGSSSYAQGLGKGHDKARKKSLKLR</sequence>
<accession>A0A317XG29</accession>
<evidence type="ECO:0000313" key="2">
    <source>
        <dbReference type="EMBL" id="PWY96827.1"/>
    </source>
</evidence>
<proteinExistence type="predicted"/>
<gene>
    <name evidence="2" type="ORF">BCV70DRAFT_114739</name>
</gene>
<dbReference type="Proteomes" id="UP000246740">
    <property type="component" value="Unassembled WGS sequence"/>
</dbReference>
<reference evidence="2 3" key="1">
    <citation type="journal article" date="2018" name="Mol. Biol. Evol.">
        <title>Broad Genomic Sampling Reveals a Smut Pathogenic Ancestry of the Fungal Clade Ustilaginomycotina.</title>
        <authorList>
            <person name="Kijpornyongpan T."/>
            <person name="Mondo S.J."/>
            <person name="Barry K."/>
            <person name="Sandor L."/>
            <person name="Lee J."/>
            <person name="Lipzen A."/>
            <person name="Pangilinan J."/>
            <person name="LaButti K."/>
            <person name="Hainaut M."/>
            <person name="Henrissat B."/>
            <person name="Grigoriev I.V."/>
            <person name="Spatafora J.W."/>
            <person name="Aime M.C."/>
        </authorList>
    </citation>
    <scope>NUCLEOTIDE SEQUENCE [LARGE SCALE GENOMIC DNA]</scope>
    <source>
        <strain evidence="2 3">MCA 3645</strain>
    </source>
</reference>
<feature type="compositionally biased region" description="Polar residues" evidence="1">
    <location>
        <begin position="146"/>
        <end position="170"/>
    </location>
</feature>
<feature type="region of interest" description="Disordered" evidence="1">
    <location>
        <begin position="1"/>
        <end position="20"/>
    </location>
</feature>
<evidence type="ECO:0000313" key="3">
    <source>
        <dbReference type="Proteomes" id="UP000246740"/>
    </source>
</evidence>
<feature type="compositionally biased region" description="Basic residues" evidence="1">
    <location>
        <begin position="178"/>
        <end position="188"/>
    </location>
</feature>
<dbReference type="InParanoid" id="A0A317XG29"/>
<evidence type="ECO:0000256" key="1">
    <source>
        <dbReference type="SAM" id="MobiDB-lite"/>
    </source>
</evidence>